<dbReference type="InterPro" id="IPR011037">
    <property type="entry name" value="Pyrv_Knase-like_insert_dom_sf"/>
</dbReference>
<keyword evidence="17" id="KW-1185">Reference proteome</keyword>
<evidence type="ECO:0000256" key="7">
    <source>
        <dbReference type="ARBA" id="ARBA00022741"/>
    </source>
</evidence>
<keyword evidence="12 16" id="KW-0670">Pyruvate</keyword>
<evidence type="ECO:0000313" key="16">
    <source>
        <dbReference type="EMBL" id="CAK9055820.1"/>
    </source>
</evidence>
<dbReference type="SUPFAM" id="SSF50800">
    <property type="entry name" value="PK beta-barrel domain-like"/>
    <property type="match status" value="1"/>
</dbReference>
<keyword evidence="11 13" id="KW-0324">Glycolysis</keyword>
<dbReference type="InterPro" id="IPR018209">
    <property type="entry name" value="Pyrv_Knase_AS"/>
</dbReference>
<keyword evidence="5 13" id="KW-0808">Transferase</keyword>
<evidence type="ECO:0000256" key="12">
    <source>
        <dbReference type="ARBA" id="ARBA00023317"/>
    </source>
</evidence>
<keyword evidence="6" id="KW-0479">Metal-binding</keyword>
<keyword evidence="8 13" id="KW-0418">Kinase</keyword>
<dbReference type="InterPro" id="IPR015813">
    <property type="entry name" value="Pyrv/PenolPyrv_kinase-like_dom"/>
</dbReference>
<evidence type="ECO:0000256" key="1">
    <source>
        <dbReference type="ARBA" id="ARBA00001958"/>
    </source>
</evidence>
<evidence type="ECO:0000256" key="9">
    <source>
        <dbReference type="ARBA" id="ARBA00022840"/>
    </source>
</evidence>
<dbReference type="InterPro" id="IPR015795">
    <property type="entry name" value="Pyrv_Knase_C"/>
</dbReference>
<dbReference type="SUPFAM" id="SSF52935">
    <property type="entry name" value="PK C-terminal domain-like"/>
    <property type="match status" value="1"/>
</dbReference>
<keyword evidence="9" id="KW-0067">ATP-binding</keyword>
<dbReference type="GO" id="GO:0016301">
    <property type="term" value="F:kinase activity"/>
    <property type="evidence" value="ECO:0007669"/>
    <property type="project" value="UniProtKB-KW"/>
</dbReference>
<accession>A0ABP0N0M5</accession>
<dbReference type="EMBL" id="CAXAMM010024692">
    <property type="protein sequence ID" value="CAK9055820.1"/>
    <property type="molecule type" value="Genomic_DNA"/>
</dbReference>
<dbReference type="SUPFAM" id="SSF51621">
    <property type="entry name" value="Phosphoenolpyruvate/pyruvate domain"/>
    <property type="match status" value="1"/>
</dbReference>
<organism evidence="16 17">
    <name type="scientific">Durusdinium trenchii</name>
    <dbReference type="NCBI Taxonomy" id="1381693"/>
    <lineage>
        <taxon>Eukaryota</taxon>
        <taxon>Sar</taxon>
        <taxon>Alveolata</taxon>
        <taxon>Dinophyceae</taxon>
        <taxon>Suessiales</taxon>
        <taxon>Symbiodiniaceae</taxon>
        <taxon>Durusdinium</taxon>
    </lineage>
</organism>
<dbReference type="Proteomes" id="UP001642464">
    <property type="component" value="Unassembled WGS sequence"/>
</dbReference>
<comment type="caution">
    <text evidence="16">The sequence shown here is derived from an EMBL/GenBank/DDBJ whole genome shotgun (WGS) entry which is preliminary data.</text>
</comment>
<evidence type="ECO:0000256" key="13">
    <source>
        <dbReference type="RuleBase" id="RU000504"/>
    </source>
</evidence>
<sequence length="431" mass="46521">MAKQLRISVRHLGLFNCSSSFSLGQFVLIHEETVEVDSIGGSIILAADGSLSLRVKSCGSDHVITEAQTVLNDIAIGEKKNMNLPGVKVDLPVLQEKDTKDLLEFGIPQAIDFVAASFVQDANDIKLIRKTLGVRGRSIKIISKIENQEGINNIDEIIDATDGVMVARGDMGMEIDIEKVGLVQKMIINKCNLKGKFVVTATQMLDSMERAPRPTRAEATDVLNAVLDGTDVVMLSGETASGKFPEHAVATMRHICQVGERVIDYKALYLKTRMATLESNKMDPVESVCSSAVKTVIDSDCKLIIALTETGHTARVIAKYRPPCPILAITASEPTLRQMLANRGVVPILTASFQGTDSVLAKALVKAKETNMVKPGDNVVALHGQKEECPGHSNLLKIAADPAYADLFSLRVALYACTSDGLLSTDSRCNC</sequence>
<dbReference type="PROSITE" id="PS00110">
    <property type="entry name" value="PYRUVATE_KINASE"/>
    <property type="match status" value="1"/>
</dbReference>
<evidence type="ECO:0000256" key="10">
    <source>
        <dbReference type="ARBA" id="ARBA00022842"/>
    </source>
</evidence>
<dbReference type="InterPro" id="IPR036918">
    <property type="entry name" value="Pyrv_Knase_C_sf"/>
</dbReference>
<evidence type="ECO:0000313" key="17">
    <source>
        <dbReference type="Proteomes" id="UP001642464"/>
    </source>
</evidence>
<evidence type="ECO:0000256" key="6">
    <source>
        <dbReference type="ARBA" id="ARBA00022723"/>
    </source>
</evidence>
<evidence type="ECO:0000256" key="2">
    <source>
        <dbReference type="ARBA" id="ARBA00004997"/>
    </source>
</evidence>
<evidence type="ECO:0000259" key="14">
    <source>
        <dbReference type="Pfam" id="PF00224"/>
    </source>
</evidence>
<comment type="pathway">
    <text evidence="2 13">Carbohydrate degradation; glycolysis; pyruvate from D-glyceraldehyde 3-phosphate: step 5/5.</text>
</comment>
<evidence type="ECO:0000256" key="4">
    <source>
        <dbReference type="ARBA" id="ARBA00012142"/>
    </source>
</evidence>
<dbReference type="Pfam" id="PF02887">
    <property type="entry name" value="PK_C"/>
    <property type="match status" value="1"/>
</dbReference>
<evidence type="ECO:0000256" key="11">
    <source>
        <dbReference type="ARBA" id="ARBA00023152"/>
    </source>
</evidence>
<proteinExistence type="inferred from homology"/>
<reference evidence="16 17" key="1">
    <citation type="submission" date="2024-02" db="EMBL/GenBank/DDBJ databases">
        <authorList>
            <person name="Chen Y."/>
            <person name="Shah S."/>
            <person name="Dougan E. K."/>
            <person name="Thang M."/>
            <person name="Chan C."/>
        </authorList>
    </citation>
    <scope>NUCLEOTIDE SEQUENCE [LARGE SCALE GENOMIC DNA]</scope>
</reference>
<comment type="similarity">
    <text evidence="3 13">Belongs to the pyruvate kinase family.</text>
</comment>
<comment type="catalytic activity">
    <reaction evidence="13">
        <text>pyruvate + ATP = phosphoenolpyruvate + ADP + H(+)</text>
        <dbReference type="Rhea" id="RHEA:18157"/>
        <dbReference type="ChEBI" id="CHEBI:15361"/>
        <dbReference type="ChEBI" id="CHEBI:15378"/>
        <dbReference type="ChEBI" id="CHEBI:30616"/>
        <dbReference type="ChEBI" id="CHEBI:58702"/>
        <dbReference type="ChEBI" id="CHEBI:456216"/>
        <dbReference type="EC" id="2.7.1.40"/>
    </reaction>
</comment>
<dbReference type="InterPro" id="IPR015793">
    <property type="entry name" value="Pyrv_Knase_brl"/>
</dbReference>
<protein>
    <recommendedName>
        <fullName evidence="4 13">Pyruvate kinase</fullName>
        <ecNumber evidence="4 13">2.7.1.40</ecNumber>
    </recommendedName>
</protein>
<dbReference type="InterPro" id="IPR040442">
    <property type="entry name" value="Pyrv_kinase-like_dom_sf"/>
</dbReference>
<dbReference type="Gene3D" id="3.20.20.60">
    <property type="entry name" value="Phosphoenolpyruvate-binding domains"/>
    <property type="match status" value="1"/>
</dbReference>
<dbReference type="PRINTS" id="PR01050">
    <property type="entry name" value="PYRUVTKNASE"/>
</dbReference>
<feature type="domain" description="Pyruvate kinase C-terminal" evidence="15">
    <location>
        <begin position="286"/>
        <end position="398"/>
    </location>
</feature>
<evidence type="ECO:0000256" key="3">
    <source>
        <dbReference type="ARBA" id="ARBA00008663"/>
    </source>
</evidence>
<dbReference type="Gene3D" id="3.40.1380.20">
    <property type="entry name" value="Pyruvate kinase, C-terminal domain"/>
    <property type="match status" value="1"/>
</dbReference>
<dbReference type="InterPro" id="IPR001697">
    <property type="entry name" value="Pyr_Knase"/>
</dbReference>
<name>A0ABP0N0M5_9DINO</name>
<dbReference type="Pfam" id="PF00224">
    <property type="entry name" value="PK"/>
    <property type="match status" value="1"/>
</dbReference>
<feature type="domain" description="Pyruvate kinase barrel" evidence="14">
    <location>
        <begin position="34"/>
        <end position="249"/>
    </location>
</feature>
<comment type="cofactor">
    <cofactor evidence="1">
        <name>K(+)</name>
        <dbReference type="ChEBI" id="CHEBI:29103"/>
    </cofactor>
</comment>
<keyword evidence="10 13" id="KW-0460">Magnesium</keyword>
<dbReference type="PANTHER" id="PTHR11817">
    <property type="entry name" value="PYRUVATE KINASE"/>
    <property type="match status" value="1"/>
</dbReference>
<dbReference type="EC" id="2.7.1.40" evidence="4 13"/>
<evidence type="ECO:0000256" key="5">
    <source>
        <dbReference type="ARBA" id="ARBA00022679"/>
    </source>
</evidence>
<dbReference type="NCBIfam" id="TIGR01064">
    <property type="entry name" value="pyruv_kin"/>
    <property type="match status" value="1"/>
</dbReference>
<evidence type="ECO:0000259" key="15">
    <source>
        <dbReference type="Pfam" id="PF02887"/>
    </source>
</evidence>
<gene>
    <name evidence="16" type="ORF">SCF082_LOCUS30142</name>
</gene>
<evidence type="ECO:0000256" key="8">
    <source>
        <dbReference type="ARBA" id="ARBA00022777"/>
    </source>
</evidence>
<keyword evidence="7" id="KW-0547">Nucleotide-binding</keyword>